<comment type="caution">
    <text evidence="3">The sequence shown here is derived from an EMBL/GenBank/DDBJ whole genome shotgun (WGS) entry which is preliminary data.</text>
</comment>
<dbReference type="GO" id="GO:0005886">
    <property type="term" value="C:plasma membrane"/>
    <property type="evidence" value="ECO:0007669"/>
    <property type="project" value="TreeGrafter"/>
</dbReference>
<feature type="compositionally biased region" description="Low complexity" evidence="1">
    <location>
        <begin position="248"/>
        <end position="257"/>
    </location>
</feature>
<dbReference type="AlphaFoldDB" id="A0AA41NCT6"/>
<keyword evidence="4" id="KW-1185">Reference proteome</keyword>
<name>A0AA41NCT6_SCICA</name>
<feature type="region of interest" description="Disordered" evidence="1">
    <location>
        <begin position="157"/>
        <end position="289"/>
    </location>
</feature>
<evidence type="ECO:0000256" key="2">
    <source>
        <dbReference type="SAM" id="Phobius"/>
    </source>
</evidence>
<dbReference type="EMBL" id="JAATJV010420782">
    <property type="protein sequence ID" value="MBZ3888003.1"/>
    <property type="molecule type" value="Genomic_DNA"/>
</dbReference>
<organism evidence="3 4">
    <name type="scientific">Sciurus carolinensis</name>
    <name type="common">Eastern gray squirrel</name>
    <dbReference type="NCBI Taxonomy" id="30640"/>
    <lineage>
        <taxon>Eukaryota</taxon>
        <taxon>Metazoa</taxon>
        <taxon>Chordata</taxon>
        <taxon>Craniata</taxon>
        <taxon>Vertebrata</taxon>
        <taxon>Euteleostomi</taxon>
        <taxon>Mammalia</taxon>
        <taxon>Eutheria</taxon>
        <taxon>Euarchontoglires</taxon>
        <taxon>Glires</taxon>
        <taxon>Rodentia</taxon>
        <taxon>Sciuromorpha</taxon>
        <taxon>Sciuridae</taxon>
        <taxon>Sciurinae</taxon>
        <taxon>Sciurini</taxon>
        <taxon>Sciurus</taxon>
    </lineage>
</organism>
<accession>A0AA41NCT6</accession>
<reference evidence="3" key="1">
    <citation type="submission" date="2020-03" db="EMBL/GenBank/DDBJ databases">
        <title>Studies in the Genomics of Life Span.</title>
        <authorList>
            <person name="Glass D."/>
        </authorList>
    </citation>
    <scope>NUCLEOTIDE SEQUENCE</scope>
    <source>
        <strain evidence="3">SUZIE</strain>
        <tissue evidence="3">Muscle</tissue>
    </source>
</reference>
<dbReference type="GO" id="GO:0005769">
    <property type="term" value="C:early endosome"/>
    <property type="evidence" value="ECO:0007669"/>
    <property type="project" value="TreeGrafter"/>
</dbReference>
<feature type="compositionally biased region" description="Polar residues" evidence="1">
    <location>
        <begin position="234"/>
        <end position="247"/>
    </location>
</feature>
<feature type="compositionally biased region" description="Polar residues" evidence="1">
    <location>
        <begin position="174"/>
        <end position="195"/>
    </location>
</feature>
<dbReference type="InterPro" id="IPR012347">
    <property type="entry name" value="Ferritin-like"/>
</dbReference>
<dbReference type="InterPro" id="IPR031431">
    <property type="entry name" value="PARM1"/>
</dbReference>
<keyword evidence="2" id="KW-1133">Transmembrane helix</keyword>
<evidence type="ECO:0000313" key="4">
    <source>
        <dbReference type="Proteomes" id="UP001166674"/>
    </source>
</evidence>
<dbReference type="Pfam" id="PF17061">
    <property type="entry name" value="PARM"/>
    <property type="match status" value="1"/>
</dbReference>
<proteinExistence type="predicted"/>
<feature type="compositionally biased region" description="Low complexity" evidence="1">
    <location>
        <begin position="205"/>
        <end position="229"/>
    </location>
</feature>
<evidence type="ECO:0000313" key="3">
    <source>
        <dbReference type="EMBL" id="MBZ3888003.1"/>
    </source>
</evidence>
<dbReference type="SUPFAM" id="SSF47240">
    <property type="entry name" value="Ferritin-like"/>
    <property type="match status" value="1"/>
</dbReference>
<protein>
    <submittedName>
        <fullName evidence="3">Prostate androgen-regulated mucin-like protein 1-like protein</fullName>
    </submittedName>
</protein>
<keyword evidence="2" id="KW-0812">Transmembrane</keyword>
<evidence type="ECO:0000256" key="1">
    <source>
        <dbReference type="SAM" id="MobiDB-lite"/>
    </source>
</evidence>
<dbReference type="PANTHER" id="PTHR35453:SF1">
    <property type="entry name" value="PROSTATE ANDROGEN-REGULATED MUCIN-LIKE PROTEIN 1"/>
    <property type="match status" value="1"/>
</dbReference>
<dbReference type="Gene3D" id="1.20.1260.10">
    <property type="match status" value="1"/>
</dbReference>
<dbReference type="InterPro" id="IPR009078">
    <property type="entry name" value="Ferritin-like_SF"/>
</dbReference>
<feature type="transmembrane region" description="Helical" evidence="2">
    <location>
        <begin position="316"/>
        <end position="337"/>
    </location>
</feature>
<dbReference type="PANTHER" id="PTHR35453">
    <property type="entry name" value="PROSTATE ANDROGEN-REGULATED MUCIN-LIKE PROTEIN 1"/>
    <property type="match status" value="1"/>
</dbReference>
<sequence length="367" mass="38887">MTSKIQKKYSIQVEAAINYLVNWHLCASYLSLCYYFNHDDVVLETMGHFFLKLAEERCEASEYLLKIQNHSHVNDFPAGLRVQSLPTSTSLPVSLPAKITPSASASTWNSSAQNPAALTASSASSIHNTSVLPVTASAPTSSLPNHVSLEPREAAITSPASKWEGTNPDPSLPGFSSTSSVVHLTPTPNEHNASSPEVGMPAAGSQAPTPITPQAPASSPSSSSSSASPPEVPSITSNHSTTVTSTQPTEASAAPESPTEEHSSGHTTTSRVTAVPVPKDKTQQETEPDTVICESETTTTFLIMQEVEHALSSGSIAAITVTVIAVVLLVFGVAAYLKIRHSSYGRLLDDHDYGSWGNYNNPLYDDS</sequence>
<keyword evidence="2" id="KW-0472">Membrane</keyword>
<dbReference type="GO" id="GO:0005770">
    <property type="term" value="C:late endosome"/>
    <property type="evidence" value="ECO:0007669"/>
    <property type="project" value="TreeGrafter"/>
</dbReference>
<dbReference type="GO" id="GO:0005794">
    <property type="term" value="C:Golgi apparatus"/>
    <property type="evidence" value="ECO:0007669"/>
    <property type="project" value="TreeGrafter"/>
</dbReference>
<gene>
    <name evidence="3" type="ORF">SUZIE_195780</name>
</gene>
<dbReference type="Proteomes" id="UP001166674">
    <property type="component" value="Unassembled WGS sequence"/>
</dbReference>